<gene>
    <name evidence="1" type="ORF">S12H4_14203</name>
</gene>
<reference evidence="1" key="1">
    <citation type="journal article" date="2014" name="Front. Microbiol.">
        <title>High frequency of phylogenetically diverse reductive dehalogenase-homologous genes in deep subseafloor sedimentary metagenomes.</title>
        <authorList>
            <person name="Kawai M."/>
            <person name="Futagami T."/>
            <person name="Toyoda A."/>
            <person name="Takaki Y."/>
            <person name="Nishi S."/>
            <person name="Hori S."/>
            <person name="Arai W."/>
            <person name="Tsubouchi T."/>
            <person name="Morono Y."/>
            <person name="Uchiyama I."/>
            <person name="Ito T."/>
            <person name="Fujiyama A."/>
            <person name="Inagaki F."/>
            <person name="Takami H."/>
        </authorList>
    </citation>
    <scope>NUCLEOTIDE SEQUENCE</scope>
    <source>
        <strain evidence="1">Expedition CK06-06</strain>
    </source>
</reference>
<sequence length="123" mass="13613">MEDVKIQKAIIGNLKDIQELNLVLFKGEYEKYDKSLNLNWTFGDEGTKYFKDKISKEDSCALIAIVDNKIVGYLVGGLTKADSYRVVKKIASVTPCSLANLKVSYAPSIKYLVTSSPRANSGL</sequence>
<evidence type="ECO:0008006" key="2">
    <source>
        <dbReference type="Google" id="ProtNLM"/>
    </source>
</evidence>
<dbReference type="EMBL" id="BARW01006766">
    <property type="protein sequence ID" value="GAI80436.1"/>
    <property type="molecule type" value="Genomic_DNA"/>
</dbReference>
<feature type="non-terminal residue" evidence="1">
    <location>
        <position position="123"/>
    </location>
</feature>
<dbReference type="Gene3D" id="3.40.630.30">
    <property type="match status" value="1"/>
</dbReference>
<evidence type="ECO:0000313" key="1">
    <source>
        <dbReference type="EMBL" id="GAI80436.1"/>
    </source>
</evidence>
<protein>
    <recommendedName>
        <fullName evidence="2">N-acetyltransferase domain-containing protein</fullName>
    </recommendedName>
</protein>
<comment type="caution">
    <text evidence="1">The sequence shown here is derived from an EMBL/GenBank/DDBJ whole genome shotgun (WGS) entry which is preliminary data.</text>
</comment>
<dbReference type="InterPro" id="IPR016181">
    <property type="entry name" value="Acyl_CoA_acyltransferase"/>
</dbReference>
<proteinExistence type="predicted"/>
<dbReference type="AlphaFoldDB" id="X1SMR1"/>
<name>X1SMR1_9ZZZZ</name>
<accession>X1SMR1</accession>
<dbReference type="SUPFAM" id="SSF55729">
    <property type="entry name" value="Acyl-CoA N-acyltransferases (Nat)"/>
    <property type="match status" value="1"/>
</dbReference>
<organism evidence="1">
    <name type="scientific">marine sediment metagenome</name>
    <dbReference type="NCBI Taxonomy" id="412755"/>
    <lineage>
        <taxon>unclassified sequences</taxon>
        <taxon>metagenomes</taxon>
        <taxon>ecological metagenomes</taxon>
    </lineage>
</organism>